<evidence type="ECO:0000313" key="12">
    <source>
        <dbReference type="Proteomes" id="UP000027337"/>
    </source>
</evidence>
<sequence>MRGVMRGYITAVDAVNYRMGRIAMYGIFVLMGILLWSSVSKTFFLPSLWTLEMAQFVMVGYYILGGPYSLQLGSNVRMDLLYGGWSPRRKAWVDLFTVLLLIFYLLVLLYGAISSTAYSLGYWKSEPISYLFGVITGSEEVGRLERSSSVWRPYMWPIKLVMIIGFTLMILQCLSEFCKDVLRLKGEEI</sequence>
<keyword evidence="6 9" id="KW-1133">Transmembrane helix</keyword>
<dbReference type="eggNOG" id="COG4665">
    <property type="taxonomic scope" value="Bacteria"/>
</dbReference>
<evidence type="ECO:0000313" key="11">
    <source>
        <dbReference type="EMBL" id="KAJ04215.1"/>
    </source>
</evidence>
<evidence type="ECO:0000256" key="1">
    <source>
        <dbReference type="ARBA" id="ARBA00004429"/>
    </source>
</evidence>
<organism evidence="11 12">
    <name type="scientific">Sulfitobacter mediterraneus</name>
    <dbReference type="NCBI Taxonomy" id="83219"/>
    <lineage>
        <taxon>Bacteria</taxon>
        <taxon>Pseudomonadati</taxon>
        <taxon>Pseudomonadota</taxon>
        <taxon>Alphaproteobacteria</taxon>
        <taxon>Rhodobacterales</taxon>
        <taxon>Roseobacteraceae</taxon>
        <taxon>Sulfitobacter</taxon>
    </lineage>
</organism>
<evidence type="ECO:0000256" key="7">
    <source>
        <dbReference type="ARBA" id="ARBA00023136"/>
    </source>
</evidence>
<evidence type="ECO:0000256" key="3">
    <source>
        <dbReference type="ARBA" id="ARBA00022475"/>
    </source>
</evidence>
<dbReference type="InterPro" id="IPR007387">
    <property type="entry name" value="TRAP_DctQ"/>
</dbReference>
<comment type="subcellular location">
    <subcellularLocation>
        <location evidence="1 9">Cell inner membrane</location>
        <topology evidence="1 9">Multi-pass membrane protein</topology>
    </subcellularLocation>
</comment>
<feature type="domain" description="Tripartite ATP-independent periplasmic transporters DctQ component" evidence="10">
    <location>
        <begin position="30"/>
        <end position="181"/>
    </location>
</feature>
<evidence type="ECO:0000256" key="5">
    <source>
        <dbReference type="ARBA" id="ARBA00022692"/>
    </source>
</evidence>
<evidence type="ECO:0000256" key="6">
    <source>
        <dbReference type="ARBA" id="ARBA00022989"/>
    </source>
</evidence>
<evidence type="ECO:0000256" key="9">
    <source>
        <dbReference type="RuleBase" id="RU369079"/>
    </source>
</evidence>
<comment type="subunit">
    <text evidence="9">The complex comprises the extracytoplasmic solute receptor protein and the two transmembrane proteins.</text>
</comment>
<evidence type="ECO:0000256" key="8">
    <source>
        <dbReference type="ARBA" id="ARBA00038436"/>
    </source>
</evidence>
<protein>
    <recommendedName>
        <fullName evidence="9">TRAP transporter small permease protein</fullName>
    </recommendedName>
</protein>
<keyword evidence="5 9" id="KW-0812">Transmembrane</keyword>
<comment type="similarity">
    <text evidence="8 9">Belongs to the TRAP transporter small permease family.</text>
</comment>
<accession>A0A061SWW7</accession>
<dbReference type="Proteomes" id="UP000027337">
    <property type="component" value="Unassembled WGS sequence"/>
</dbReference>
<proteinExistence type="inferred from homology"/>
<feature type="transmembrane region" description="Helical" evidence="9">
    <location>
        <begin position="91"/>
        <end position="113"/>
    </location>
</feature>
<dbReference type="AlphaFoldDB" id="A0A061SWW7"/>
<dbReference type="STRING" id="83219.PM02_05160"/>
<comment type="function">
    <text evidence="9">Part of the tripartite ATP-independent periplasmic (TRAP) transport system.</text>
</comment>
<dbReference type="GO" id="GO:0022857">
    <property type="term" value="F:transmembrane transporter activity"/>
    <property type="evidence" value="ECO:0007669"/>
    <property type="project" value="UniProtKB-UniRule"/>
</dbReference>
<dbReference type="RefSeq" id="WP_037905925.1">
    <property type="nucleotide sequence ID" value="NZ_JEMU01000003.1"/>
</dbReference>
<gene>
    <name evidence="11" type="ORF">PM02_05160</name>
</gene>
<feature type="transmembrane region" description="Helical" evidence="9">
    <location>
        <begin position="51"/>
        <end position="70"/>
    </location>
</feature>
<evidence type="ECO:0000256" key="4">
    <source>
        <dbReference type="ARBA" id="ARBA00022519"/>
    </source>
</evidence>
<evidence type="ECO:0000259" key="10">
    <source>
        <dbReference type="Pfam" id="PF04290"/>
    </source>
</evidence>
<comment type="caution">
    <text evidence="11">The sequence shown here is derived from an EMBL/GenBank/DDBJ whole genome shotgun (WGS) entry which is preliminary data.</text>
</comment>
<feature type="transmembrane region" description="Helical" evidence="9">
    <location>
        <begin position="21"/>
        <end position="39"/>
    </location>
</feature>
<name>A0A061SWW7_9RHOB</name>
<feature type="transmembrane region" description="Helical" evidence="9">
    <location>
        <begin position="154"/>
        <end position="174"/>
    </location>
</feature>
<dbReference type="Pfam" id="PF04290">
    <property type="entry name" value="DctQ"/>
    <property type="match status" value="1"/>
</dbReference>
<keyword evidence="7 9" id="KW-0472">Membrane</keyword>
<keyword evidence="2 9" id="KW-0813">Transport</keyword>
<reference evidence="11 12" key="1">
    <citation type="journal article" date="2014" name="Genome Announc.">
        <title>Draft Genome Sequences of Two Isolates of the Roseobacter Group, Sulfitobacter sp. Strains 3SOLIMAR09 and 1FIGIMAR09, from Harbors of Mallorca Island (Mediterranean Sea).</title>
        <authorList>
            <person name="Mas-Llado M."/>
            <person name="Pina-Villalonga J.M."/>
            <person name="Brunet-Galmes I."/>
            <person name="Nogales B."/>
            <person name="Bosch R."/>
        </authorList>
    </citation>
    <scope>NUCLEOTIDE SEQUENCE [LARGE SCALE GENOMIC DNA]</scope>
    <source>
        <strain evidence="11 12">1FIGIMAR09</strain>
    </source>
</reference>
<keyword evidence="3" id="KW-1003">Cell membrane</keyword>
<keyword evidence="4 9" id="KW-0997">Cell inner membrane</keyword>
<keyword evidence="12" id="KW-1185">Reference proteome</keyword>
<dbReference type="PANTHER" id="PTHR35011:SF4">
    <property type="entry name" value="SLL1102 PROTEIN"/>
    <property type="match status" value="1"/>
</dbReference>
<evidence type="ECO:0000256" key="2">
    <source>
        <dbReference type="ARBA" id="ARBA00022448"/>
    </source>
</evidence>
<dbReference type="InterPro" id="IPR055348">
    <property type="entry name" value="DctQ"/>
</dbReference>
<dbReference type="PANTHER" id="PTHR35011">
    <property type="entry name" value="2,3-DIKETO-L-GULONATE TRAP TRANSPORTER SMALL PERMEASE PROTEIN YIAM"/>
    <property type="match status" value="1"/>
</dbReference>
<dbReference type="GO" id="GO:0005886">
    <property type="term" value="C:plasma membrane"/>
    <property type="evidence" value="ECO:0007669"/>
    <property type="project" value="UniProtKB-SubCell"/>
</dbReference>
<dbReference type="EMBL" id="JEMU01000003">
    <property type="protein sequence ID" value="KAJ04215.1"/>
    <property type="molecule type" value="Genomic_DNA"/>
</dbReference>